<accession>C0FYM5</accession>
<proteinExistence type="predicted"/>
<reference evidence="1 2" key="1">
    <citation type="submission" date="2009-02" db="EMBL/GenBank/DDBJ databases">
        <authorList>
            <person name="Fulton L."/>
            <person name="Clifton S."/>
            <person name="Fulton B."/>
            <person name="Xu J."/>
            <person name="Minx P."/>
            <person name="Pepin K.H."/>
            <person name="Johnson M."/>
            <person name="Bhonagiri V."/>
            <person name="Nash W.E."/>
            <person name="Mardis E.R."/>
            <person name="Wilson R.K."/>
        </authorList>
    </citation>
    <scope>NUCLEOTIDE SEQUENCE [LARGE SCALE GENOMIC DNA]</scope>
    <source>
        <strain evidence="1 2">DSM 16841</strain>
    </source>
</reference>
<evidence type="ECO:0000313" key="1">
    <source>
        <dbReference type="EMBL" id="EEG92364.1"/>
    </source>
</evidence>
<comment type="caution">
    <text evidence="1">The sequence shown here is derived from an EMBL/GenBank/DDBJ whole genome shotgun (WGS) entry which is preliminary data.</text>
</comment>
<sequence length="188" mass="22319">MNKVDFLIFYDHVVKEIGMRLQNEYRQFRFCDNPTSLYEEYLNQKTMLRILYEKKEGENKTLLDRHKVCACMTVAIIKVRLISGDIQTDKDFTLSSASRVNEQLAFMSAWELFLGFIRLHKEETNKNYKLPDTYHNESFLDTITRSLFMANQLNSLSTPLIANIFFLLEKYFEVEEQKSIKNELDVKK</sequence>
<dbReference type="RefSeq" id="WP_009860875.1">
    <property type="nucleotide sequence ID" value="NZ_ACFY01000156.1"/>
</dbReference>
<name>C0FYM5_9FIRM</name>
<protein>
    <submittedName>
        <fullName evidence="1">Uncharacterized protein</fullName>
    </submittedName>
</protein>
<evidence type="ECO:0000313" key="2">
    <source>
        <dbReference type="Proteomes" id="UP000003561"/>
    </source>
</evidence>
<dbReference type="AlphaFoldDB" id="C0FYM5"/>
<gene>
    <name evidence="1" type="ORF">ROSEINA2194_03864</name>
</gene>
<reference evidence="1 2" key="2">
    <citation type="submission" date="2009-03" db="EMBL/GenBank/DDBJ databases">
        <title>Draft genome sequence of Roseburia inulinivorans (DSM 16841).</title>
        <authorList>
            <person name="Sudarsanam P."/>
            <person name="Ley R."/>
            <person name="Guruge J."/>
            <person name="Turnbaugh P.J."/>
            <person name="Mahowald M."/>
            <person name="Liep D."/>
            <person name="Gordon J."/>
        </authorList>
    </citation>
    <scope>NUCLEOTIDE SEQUENCE [LARGE SCALE GENOMIC DNA]</scope>
    <source>
        <strain evidence="1 2">DSM 16841</strain>
    </source>
</reference>
<dbReference type="EMBL" id="ACFY01000156">
    <property type="protein sequence ID" value="EEG92364.1"/>
    <property type="molecule type" value="Genomic_DNA"/>
</dbReference>
<dbReference type="Proteomes" id="UP000003561">
    <property type="component" value="Unassembled WGS sequence"/>
</dbReference>
<dbReference type="GeneID" id="75164123"/>
<organism evidence="1 2">
    <name type="scientific">Roseburia inulinivorans DSM 16841</name>
    <dbReference type="NCBI Taxonomy" id="622312"/>
    <lineage>
        <taxon>Bacteria</taxon>
        <taxon>Bacillati</taxon>
        <taxon>Bacillota</taxon>
        <taxon>Clostridia</taxon>
        <taxon>Lachnospirales</taxon>
        <taxon>Lachnospiraceae</taxon>
        <taxon>Roseburia</taxon>
    </lineage>
</organism>